<dbReference type="InterPro" id="IPR028203">
    <property type="entry name" value="PSII_CF48-like_dom"/>
</dbReference>
<organism evidence="5">
    <name type="scientific">bioreactor metagenome</name>
    <dbReference type="NCBI Taxonomy" id="1076179"/>
    <lineage>
        <taxon>unclassified sequences</taxon>
        <taxon>metagenomes</taxon>
        <taxon>ecological metagenomes</taxon>
    </lineage>
</organism>
<name>A0A644WNU8_9ZZZZ</name>
<dbReference type="InterPro" id="IPR026444">
    <property type="entry name" value="Secre_tail"/>
</dbReference>
<dbReference type="Pfam" id="PF18962">
    <property type="entry name" value="Por_Secre_tail"/>
    <property type="match status" value="1"/>
</dbReference>
<dbReference type="EMBL" id="VSSQ01001120">
    <property type="protein sequence ID" value="MPM05317.1"/>
    <property type="molecule type" value="Genomic_DNA"/>
</dbReference>
<dbReference type="AlphaFoldDB" id="A0A644WNU8"/>
<evidence type="ECO:0000256" key="2">
    <source>
        <dbReference type="ARBA" id="ARBA00023276"/>
    </source>
</evidence>
<feature type="domain" description="Photosynthesis system II assembly factor Ycf48/Hcf136-like" evidence="3">
    <location>
        <begin position="175"/>
        <end position="324"/>
    </location>
</feature>
<dbReference type="InterPro" id="IPR015943">
    <property type="entry name" value="WD40/YVTN_repeat-like_dom_sf"/>
</dbReference>
<evidence type="ECO:0000259" key="4">
    <source>
        <dbReference type="Pfam" id="PF18962"/>
    </source>
</evidence>
<dbReference type="Gene3D" id="2.130.10.10">
    <property type="entry name" value="YVTN repeat-like/Quinoprotein amine dehydrogenase"/>
    <property type="match status" value="2"/>
</dbReference>
<reference evidence="5" key="1">
    <citation type="submission" date="2019-08" db="EMBL/GenBank/DDBJ databases">
        <authorList>
            <person name="Kucharzyk K."/>
            <person name="Murdoch R.W."/>
            <person name="Higgins S."/>
            <person name="Loffler F."/>
        </authorList>
    </citation>
    <scope>NUCLEOTIDE SEQUENCE</scope>
</reference>
<dbReference type="PANTHER" id="PTHR47199:SF2">
    <property type="entry name" value="PHOTOSYSTEM II STABILITY_ASSEMBLY FACTOR HCF136, CHLOROPLASTIC"/>
    <property type="match status" value="1"/>
</dbReference>
<gene>
    <name evidence="5" type="primary">hcf136_6</name>
    <name evidence="5" type="ORF">SDC9_51605</name>
</gene>
<proteinExistence type="predicted"/>
<comment type="caution">
    <text evidence="5">The sequence shown here is derived from an EMBL/GenBank/DDBJ whole genome shotgun (WGS) entry which is preliminary data.</text>
</comment>
<evidence type="ECO:0000256" key="1">
    <source>
        <dbReference type="ARBA" id="ARBA00022531"/>
    </source>
</evidence>
<dbReference type="Pfam" id="PF14870">
    <property type="entry name" value="PSII_BNR"/>
    <property type="match status" value="2"/>
</dbReference>
<feature type="domain" description="Photosynthesis system II assembly factor Ycf48/Hcf136-like" evidence="3">
    <location>
        <begin position="24"/>
        <end position="114"/>
    </location>
</feature>
<keyword evidence="1" id="KW-0602">Photosynthesis</keyword>
<evidence type="ECO:0000259" key="3">
    <source>
        <dbReference type="Pfam" id="PF14870"/>
    </source>
</evidence>
<dbReference type="SUPFAM" id="SSF110296">
    <property type="entry name" value="Oligoxyloglucan reducing end-specific cellobiohydrolase"/>
    <property type="match status" value="1"/>
</dbReference>
<accession>A0A644WNU8</accession>
<sequence length="410" mass="43818">MKTLRSLFFVVLMSGVFASGLKAEVTWEKVTSGTTSRFWDVAYASETTAFAVGVGGMVMKSTDGGTTWSAVTHGLTTQDLYVVHFATDQVGFIGGLSATVLKTIDGGATWTNISANLPEIITTYAQLSTQAINDFYFLDANNGFATGYNGIILKTIDGGATWTFHGSLGAGTYRSIFFVNATTGFIASHGKLIKKTEDGGQNWINWTSTETTFNHFFEIRFFNETTGVAIGDGGSIFRTADTGVTWTRVVIDPAPTGQLWGLTVVSATTAYASGQVGQIYKTTDAGATWTKEDIGNNTSIFRGMSNAGDSKVLAVGDAGEIFKLKSSSSGLTNPTLSASMQLYPNPTGDFLTIKTDVSIEKIALLDVTGKTVVVHHTDAPVLNVKMLNNGIYFAHIYTSEGLAVKKFIKQ</sequence>
<protein>
    <submittedName>
        <fullName evidence="5">Ycf48-like protein</fullName>
    </submittedName>
</protein>
<dbReference type="GO" id="GO:0015979">
    <property type="term" value="P:photosynthesis"/>
    <property type="evidence" value="ECO:0007669"/>
    <property type="project" value="UniProtKB-KW"/>
</dbReference>
<dbReference type="GO" id="GO:0009523">
    <property type="term" value="C:photosystem II"/>
    <property type="evidence" value="ECO:0007669"/>
    <property type="project" value="UniProtKB-KW"/>
</dbReference>
<keyword evidence="2" id="KW-0604">Photosystem II</keyword>
<dbReference type="PANTHER" id="PTHR47199">
    <property type="entry name" value="PHOTOSYSTEM II STABILITY/ASSEMBLY FACTOR HCF136, CHLOROPLASTIC"/>
    <property type="match status" value="1"/>
</dbReference>
<evidence type="ECO:0000313" key="5">
    <source>
        <dbReference type="EMBL" id="MPM05317.1"/>
    </source>
</evidence>
<dbReference type="NCBIfam" id="TIGR04183">
    <property type="entry name" value="Por_Secre_tail"/>
    <property type="match status" value="1"/>
</dbReference>
<feature type="domain" description="Secretion system C-terminal sorting" evidence="4">
    <location>
        <begin position="342"/>
        <end position="408"/>
    </location>
</feature>